<keyword evidence="2" id="KW-1185">Reference proteome</keyword>
<name>A0A133KHP1_9FIRM</name>
<dbReference type="EMBL" id="LRPM01000006">
    <property type="protein sequence ID" value="KWZ79065.1"/>
    <property type="molecule type" value="Genomic_DNA"/>
</dbReference>
<dbReference type="OrthoDB" id="357032at2"/>
<reference evidence="2" key="1">
    <citation type="submission" date="2016-01" db="EMBL/GenBank/DDBJ databases">
        <authorList>
            <person name="Mitreva M."/>
            <person name="Pepin K.H."/>
            <person name="Mihindukulasuriya K.A."/>
            <person name="Fulton R."/>
            <person name="Fronick C."/>
            <person name="O'Laughlin M."/>
            <person name="Miner T."/>
            <person name="Herter B."/>
            <person name="Rosa B.A."/>
            <person name="Cordes M."/>
            <person name="Tomlinson C."/>
            <person name="Wollam A."/>
            <person name="Palsikar V.B."/>
            <person name="Mardis E.R."/>
            <person name="Wilson R.K."/>
        </authorList>
    </citation>
    <scope>NUCLEOTIDE SEQUENCE [LARGE SCALE GENOMIC DNA]</scope>
    <source>
        <strain evidence="2">MJR8151</strain>
    </source>
</reference>
<evidence type="ECO:0000313" key="2">
    <source>
        <dbReference type="Proteomes" id="UP000070383"/>
    </source>
</evidence>
<dbReference type="Proteomes" id="UP000070383">
    <property type="component" value="Unassembled WGS sequence"/>
</dbReference>
<protein>
    <submittedName>
        <fullName evidence="1">Uncharacterized protein</fullName>
    </submittedName>
</protein>
<comment type="caution">
    <text evidence="1">The sequence shown here is derived from an EMBL/GenBank/DDBJ whole genome shotgun (WGS) entry which is preliminary data.</text>
</comment>
<evidence type="ECO:0000313" key="1">
    <source>
        <dbReference type="EMBL" id="KWZ79065.1"/>
    </source>
</evidence>
<proteinExistence type="predicted"/>
<organism evidence="1 2">
    <name type="scientific">Anaerococcus tetradius</name>
    <dbReference type="NCBI Taxonomy" id="33036"/>
    <lineage>
        <taxon>Bacteria</taxon>
        <taxon>Bacillati</taxon>
        <taxon>Bacillota</taxon>
        <taxon>Tissierellia</taxon>
        <taxon>Tissierellales</taxon>
        <taxon>Peptoniphilaceae</taxon>
        <taxon>Anaerococcus</taxon>
    </lineage>
</organism>
<dbReference type="STRING" id="33036.HMPREF3200_00312"/>
<dbReference type="PATRIC" id="fig|33036.3.peg.314"/>
<dbReference type="RefSeq" id="WP_060928962.1">
    <property type="nucleotide sequence ID" value="NZ_KQ955249.1"/>
</dbReference>
<dbReference type="AlphaFoldDB" id="A0A133KHP1"/>
<gene>
    <name evidence="1" type="ORF">HMPREF3200_00312</name>
</gene>
<sequence>MKKDLEEFRREAYVDAIYAKMEDDRVVGVSSDTCEALIISYGFIAYPIIGLDAHIFDYCKVDDFCDPINSTIAYLKTQKCPLIYSSRFFVVDSFCEKFNTCLKKSTDKDLVYENDLRAYLENIKDISFDEKIYKESQDKLKKIKILLRDLEESDIDGSLLYKLGFYIRFIKDLDERISFLKYIRSKYQRKNIKRKIIQATCPFAVTDLIDENIDQAYKIVKSKNPDFTFDKCIYKADKILTYKEK</sequence>
<accession>A0A133KHP1</accession>